<dbReference type="Proteomes" id="UP000182264">
    <property type="component" value="Chromosome"/>
</dbReference>
<organism evidence="1 2">
    <name type="scientific">Syntrophotalea acetylenica</name>
    <name type="common">Pelobacter acetylenicus</name>
    <dbReference type="NCBI Taxonomy" id="29542"/>
    <lineage>
        <taxon>Bacteria</taxon>
        <taxon>Pseudomonadati</taxon>
        <taxon>Thermodesulfobacteriota</taxon>
        <taxon>Desulfuromonadia</taxon>
        <taxon>Desulfuromonadales</taxon>
        <taxon>Syntrophotaleaceae</taxon>
        <taxon>Syntrophotalea</taxon>
    </lineage>
</organism>
<accession>A0A1L3GDK9</accession>
<gene>
    <name evidence="1" type="ORF">A7E75_02335</name>
</gene>
<dbReference type="STRING" id="29542.A6070_10955"/>
<reference evidence="1 2" key="1">
    <citation type="journal article" date="2017" name="Genome Announc.">
        <title>Complete Genome Sequences of Two Acetylene-Fermenting Pelobacter acetylenicus Strains.</title>
        <authorList>
            <person name="Sutton J.M."/>
            <person name="Baesman S.M."/>
            <person name="Fierst J.L."/>
            <person name="Poret-Peterson A.T."/>
            <person name="Oremland R.S."/>
            <person name="Dunlap D.S."/>
            <person name="Akob D.M."/>
        </authorList>
    </citation>
    <scope>NUCLEOTIDE SEQUENCE [LARGE SCALE GENOMIC DNA]</scope>
    <source>
        <strain evidence="1 2">DSM 3247</strain>
    </source>
</reference>
<evidence type="ECO:0008006" key="3">
    <source>
        <dbReference type="Google" id="ProtNLM"/>
    </source>
</evidence>
<protein>
    <recommendedName>
        <fullName evidence="3">Conjugal transfer mating pair stabilization protein TraN</fullName>
    </recommendedName>
</protein>
<dbReference type="InterPro" id="IPR014121">
    <property type="entry name" value="TraN_Ftype"/>
</dbReference>
<name>A0A1L3GDK9_SYNAC</name>
<proteinExistence type="predicted"/>
<keyword evidence="2" id="KW-1185">Reference proteome</keyword>
<evidence type="ECO:0000313" key="1">
    <source>
        <dbReference type="EMBL" id="APG23987.1"/>
    </source>
</evidence>
<dbReference type="EMBL" id="CP015518">
    <property type="protein sequence ID" value="APG23987.1"/>
    <property type="molecule type" value="Genomic_DNA"/>
</dbReference>
<dbReference type="AlphaFoldDB" id="A0A1L3GDK9"/>
<dbReference type="RefSeq" id="WP_072285803.1">
    <property type="nucleotide sequence ID" value="NZ_CP015455.1"/>
</dbReference>
<sequence length="474" mass="49621">MRSEMRSKAIALFTLGVYLLTGSGHALADYACGQDLDGDGFADGQGETALCLGTGGGWFCPVGAVACSHTQSAPVCPPGGTFSPDLDVCLADTTPSCPAGYTYQPLEDRCAADFSCPQGTTYDPEGDLCLGEETCPLGAQYPCVGAPGASRCSPNVCIDLSEPGNEIMELPEEDAMYQNDGELDEDGNCLGQLYIFSGKATRCRPPGVTVGYLNDCCDNDAQALSDPTTGSRVTTMVNAAKRSYEVAKVAYYSYQIASGAMTAVQGAGGAVAIVNTTTGATVATFGSGSAIGAGVVAAEGAVAGGATASGAVSAGLQSYAGALINPGTIAVSVAVMVAMKVLFGGGCDQRDVETALLNDSDYCVYLGSVCEKRWAMVGCVQRSRRFCCFNSKMARIIHEQGRPQLKAFGPDGGWGDKKNPNCRGFTPEEFQQLDFAKIDLSEYFGDITRDMSQKIQGTQDRIQQGIQRHYEQVR</sequence>
<dbReference type="OrthoDB" id="5297981at2"/>
<dbReference type="KEGG" id="pace:A6070_10955"/>
<dbReference type="Pfam" id="PF06986">
    <property type="entry name" value="F_T4SS_TraN"/>
    <property type="match status" value="1"/>
</dbReference>
<evidence type="ECO:0000313" key="2">
    <source>
        <dbReference type="Proteomes" id="UP000182264"/>
    </source>
</evidence>